<evidence type="ECO:0000313" key="2">
    <source>
        <dbReference type="Proteomes" id="UP000800036"/>
    </source>
</evidence>
<name>A0A6A5UL03_9PLEO</name>
<sequence length="356" mass="39641">MSLQALSLELRHQIYTHLVFSSAPPPASPPIITFSSTQSHYYCKASPSPGQINNHFLHTQTDPVQDRGSMVYEHGTGMAYLSTPAWCVLPGEYRTLRPRAKCECEPRCAGPRGVHALLLTSTWLATEVRAWLYPLFVFQFSHPAVLRGFAEKLGSGTKKRVRAVRLCIPIYSFEALDRTEMEKEYDGTTSSLWEDALSRAQADPALCPTPGSISQAEPRKLFENRVKPPSYRGVETSLVQLGFAWKKDLQSLGDSDLRWYFPALSALHVNLLHISRTPTLGTRIAAPVGDKAWREEAMGWFAGWGVAAKEVSVVVENVSLCGDVWSGDANIRNRREVAGWLRGRLLEGAMGEVRQK</sequence>
<reference evidence="1" key="1">
    <citation type="journal article" date="2020" name="Stud. Mycol.">
        <title>101 Dothideomycetes genomes: a test case for predicting lifestyles and emergence of pathogens.</title>
        <authorList>
            <person name="Haridas S."/>
            <person name="Albert R."/>
            <person name="Binder M."/>
            <person name="Bloem J."/>
            <person name="Labutti K."/>
            <person name="Salamov A."/>
            <person name="Andreopoulos B."/>
            <person name="Baker S."/>
            <person name="Barry K."/>
            <person name="Bills G."/>
            <person name="Bluhm B."/>
            <person name="Cannon C."/>
            <person name="Castanera R."/>
            <person name="Culley D."/>
            <person name="Daum C."/>
            <person name="Ezra D."/>
            <person name="Gonzalez J."/>
            <person name="Henrissat B."/>
            <person name="Kuo A."/>
            <person name="Liang C."/>
            <person name="Lipzen A."/>
            <person name="Lutzoni F."/>
            <person name="Magnuson J."/>
            <person name="Mondo S."/>
            <person name="Nolan M."/>
            <person name="Ohm R."/>
            <person name="Pangilinan J."/>
            <person name="Park H.-J."/>
            <person name="Ramirez L."/>
            <person name="Alfaro M."/>
            <person name="Sun H."/>
            <person name="Tritt A."/>
            <person name="Yoshinaga Y."/>
            <person name="Zwiers L.-H."/>
            <person name="Turgeon B."/>
            <person name="Goodwin S."/>
            <person name="Spatafora J."/>
            <person name="Crous P."/>
            <person name="Grigoriev I."/>
        </authorList>
    </citation>
    <scope>NUCLEOTIDE SEQUENCE</scope>
    <source>
        <strain evidence="1">CBS 107.79</strain>
    </source>
</reference>
<dbReference type="Proteomes" id="UP000800036">
    <property type="component" value="Unassembled WGS sequence"/>
</dbReference>
<gene>
    <name evidence="1" type="ORF">BU23DRAFT_627527</name>
</gene>
<dbReference type="EMBL" id="ML976762">
    <property type="protein sequence ID" value="KAF1965418.1"/>
    <property type="molecule type" value="Genomic_DNA"/>
</dbReference>
<dbReference type="AlphaFoldDB" id="A0A6A5UL03"/>
<evidence type="ECO:0000313" key="1">
    <source>
        <dbReference type="EMBL" id="KAF1965418.1"/>
    </source>
</evidence>
<keyword evidence="2" id="KW-1185">Reference proteome</keyword>
<accession>A0A6A5UL03</accession>
<organism evidence="1 2">
    <name type="scientific">Bimuria novae-zelandiae CBS 107.79</name>
    <dbReference type="NCBI Taxonomy" id="1447943"/>
    <lineage>
        <taxon>Eukaryota</taxon>
        <taxon>Fungi</taxon>
        <taxon>Dikarya</taxon>
        <taxon>Ascomycota</taxon>
        <taxon>Pezizomycotina</taxon>
        <taxon>Dothideomycetes</taxon>
        <taxon>Pleosporomycetidae</taxon>
        <taxon>Pleosporales</taxon>
        <taxon>Massarineae</taxon>
        <taxon>Didymosphaeriaceae</taxon>
        <taxon>Bimuria</taxon>
    </lineage>
</organism>
<protein>
    <submittedName>
        <fullName evidence="1">Uncharacterized protein</fullName>
    </submittedName>
</protein>
<proteinExistence type="predicted"/>